<dbReference type="Pfam" id="PF13538">
    <property type="entry name" value="UvrD_C_2"/>
    <property type="match status" value="1"/>
</dbReference>
<evidence type="ECO:0000313" key="8">
    <source>
        <dbReference type="EMBL" id="SHF37114.1"/>
    </source>
</evidence>
<dbReference type="InterPro" id="IPR041451">
    <property type="entry name" value="RecD2_SH13"/>
</dbReference>
<dbReference type="AlphaFoldDB" id="A0A1M5B3M5"/>
<dbReference type="GO" id="GO:0043139">
    <property type="term" value="F:5'-3' DNA helicase activity"/>
    <property type="evidence" value="ECO:0007669"/>
    <property type="project" value="UniProtKB-UniRule"/>
</dbReference>
<evidence type="ECO:0000313" key="9">
    <source>
        <dbReference type="Proteomes" id="UP000242857"/>
    </source>
</evidence>
<name>A0A1M5B3M5_9GAMM</name>
<evidence type="ECO:0000259" key="7">
    <source>
        <dbReference type="Pfam" id="PF23139"/>
    </source>
</evidence>
<dbReference type="PANTHER" id="PTHR43788:SF6">
    <property type="entry name" value="DNA HELICASE B"/>
    <property type="match status" value="1"/>
</dbReference>
<gene>
    <name evidence="3" type="primary">recD2</name>
    <name evidence="8" type="ORF">SAMN02745204_02354</name>
</gene>
<comment type="catalytic activity">
    <reaction evidence="3">
        <text>ATP + H2O = ADP + phosphate + H(+)</text>
        <dbReference type="Rhea" id="RHEA:13065"/>
        <dbReference type="ChEBI" id="CHEBI:15377"/>
        <dbReference type="ChEBI" id="CHEBI:15378"/>
        <dbReference type="ChEBI" id="CHEBI:30616"/>
        <dbReference type="ChEBI" id="CHEBI:43474"/>
        <dbReference type="ChEBI" id="CHEBI:456216"/>
        <dbReference type="EC" id="5.6.2.3"/>
    </reaction>
</comment>
<dbReference type="SUPFAM" id="SSF52540">
    <property type="entry name" value="P-loop containing nucleoside triphosphate hydrolases"/>
    <property type="match status" value="2"/>
</dbReference>
<evidence type="ECO:0000259" key="4">
    <source>
        <dbReference type="Pfam" id="PF13538"/>
    </source>
</evidence>
<dbReference type="Pfam" id="PF13604">
    <property type="entry name" value="AAA_30"/>
    <property type="match status" value="1"/>
</dbReference>
<dbReference type="InterPro" id="IPR055446">
    <property type="entry name" value="RecD2_N_OB"/>
</dbReference>
<dbReference type="STRING" id="213588.SAMN02745204_02354"/>
<evidence type="ECO:0000256" key="1">
    <source>
        <dbReference type="ARBA" id="ARBA00022741"/>
    </source>
</evidence>
<reference evidence="9" key="1">
    <citation type="submission" date="2016-11" db="EMBL/GenBank/DDBJ databases">
        <authorList>
            <person name="Varghese N."/>
            <person name="Submissions S."/>
        </authorList>
    </citation>
    <scope>NUCLEOTIDE SEQUENCE [LARGE SCALE GENOMIC DNA]</scope>
    <source>
        <strain evidence="9">DSM 14834</strain>
    </source>
</reference>
<organism evidence="8 9">
    <name type="scientific">Thermomonas hydrothermalis</name>
    <dbReference type="NCBI Taxonomy" id="213588"/>
    <lineage>
        <taxon>Bacteria</taxon>
        <taxon>Pseudomonadati</taxon>
        <taxon>Pseudomonadota</taxon>
        <taxon>Gammaproteobacteria</taxon>
        <taxon>Lysobacterales</taxon>
        <taxon>Lysobacteraceae</taxon>
        <taxon>Thermomonas</taxon>
    </lineage>
</organism>
<dbReference type="EC" id="5.6.2.3" evidence="3"/>
<feature type="binding site" evidence="3">
    <location>
        <begin position="360"/>
        <end position="364"/>
    </location>
    <ligand>
        <name>ATP</name>
        <dbReference type="ChEBI" id="CHEBI:30616"/>
    </ligand>
</feature>
<evidence type="ECO:0000259" key="5">
    <source>
        <dbReference type="Pfam" id="PF14490"/>
    </source>
</evidence>
<dbReference type="Pfam" id="PF18335">
    <property type="entry name" value="SH3_13"/>
    <property type="match status" value="1"/>
</dbReference>
<dbReference type="CDD" id="cd18809">
    <property type="entry name" value="SF1_C_RecD"/>
    <property type="match status" value="1"/>
</dbReference>
<dbReference type="Gene3D" id="1.10.150.20">
    <property type="entry name" value="5' to 3' exonuclease, C-terminal subdomain"/>
    <property type="match status" value="1"/>
</dbReference>
<dbReference type="InterPro" id="IPR006345">
    <property type="entry name" value="RecD2"/>
</dbReference>
<dbReference type="GO" id="GO:0009338">
    <property type="term" value="C:exodeoxyribonuclease V complex"/>
    <property type="evidence" value="ECO:0007669"/>
    <property type="project" value="TreeGrafter"/>
</dbReference>
<keyword evidence="3" id="KW-0238">DNA-binding</keyword>
<dbReference type="Gene3D" id="2.30.30.940">
    <property type="match status" value="1"/>
</dbReference>
<evidence type="ECO:0000256" key="2">
    <source>
        <dbReference type="ARBA" id="ARBA00022840"/>
    </source>
</evidence>
<feature type="domain" description="ATP-dependent RecD2 DNA helicase OB-fold" evidence="7">
    <location>
        <begin position="14"/>
        <end position="81"/>
    </location>
</feature>
<dbReference type="SUPFAM" id="SSF47781">
    <property type="entry name" value="RuvA domain 2-like"/>
    <property type="match status" value="1"/>
</dbReference>
<dbReference type="RefSeq" id="WP_072756700.1">
    <property type="nucleotide sequence ID" value="NZ_FQUK01000075.1"/>
</dbReference>
<dbReference type="Gene3D" id="3.40.50.300">
    <property type="entry name" value="P-loop containing nucleotide triphosphate hydrolases"/>
    <property type="match status" value="2"/>
</dbReference>
<dbReference type="GO" id="GO:0005524">
    <property type="term" value="F:ATP binding"/>
    <property type="evidence" value="ECO:0007669"/>
    <property type="project" value="UniProtKB-UniRule"/>
</dbReference>
<feature type="domain" description="UvrD-like helicase C-terminal" evidence="4">
    <location>
        <begin position="649"/>
        <end position="697"/>
    </location>
</feature>
<keyword evidence="1 3" id="KW-0547">Nucleotide-binding</keyword>
<evidence type="ECO:0000256" key="3">
    <source>
        <dbReference type="HAMAP-Rule" id="MF_01488"/>
    </source>
</evidence>
<dbReference type="Pfam" id="PF23139">
    <property type="entry name" value="OB_YrrC"/>
    <property type="match status" value="1"/>
</dbReference>
<dbReference type="GO" id="GO:0003677">
    <property type="term" value="F:DNA binding"/>
    <property type="evidence" value="ECO:0007669"/>
    <property type="project" value="UniProtKB-UniRule"/>
</dbReference>
<feature type="domain" description="ATP-dependent RecD2 DNA helicase-like helix-hairpin-helix" evidence="5">
    <location>
        <begin position="155"/>
        <end position="240"/>
    </location>
</feature>
<dbReference type="HAMAP" id="MF_01488">
    <property type="entry name" value="RecD2"/>
    <property type="match status" value="1"/>
</dbReference>
<dbReference type="NCBIfam" id="TIGR01448">
    <property type="entry name" value="recD_rel"/>
    <property type="match status" value="1"/>
</dbReference>
<dbReference type="Gene3D" id="1.10.10.2220">
    <property type="match status" value="1"/>
</dbReference>
<dbReference type="EMBL" id="FQUK01000075">
    <property type="protein sequence ID" value="SHF37114.1"/>
    <property type="molecule type" value="Genomic_DNA"/>
</dbReference>
<dbReference type="CDD" id="cd17933">
    <property type="entry name" value="DEXSc_RecD-like"/>
    <property type="match status" value="1"/>
</dbReference>
<keyword evidence="2 3" id="KW-0067">ATP-binding</keyword>
<dbReference type="GO" id="GO:0017116">
    <property type="term" value="F:single-stranded DNA helicase activity"/>
    <property type="evidence" value="ECO:0007669"/>
    <property type="project" value="TreeGrafter"/>
</dbReference>
<comment type="function">
    <text evidence="3">DNA-dependent ATPase and ATP-dependent 5'-3' DNA helicase. Has no activity on blunt DNA or DNA with 3'-overhangs, requires at least 10 bases of 5'-ssDNA for helicase activity.</text>
</comment>
<dbReference type="OrthoDB" id="9803432at2"/>
<keyword evidence="3" id="KW-0378">Hydrolase</keyword>
<dbReference type="GO" id="GO:0016887">
    <property type="term" value="F:ATP hydrolysis activity"/>
    <property type="evidence" value="ECO:0007669"/>
    <property type="project" value="RHEA"/>
</dbReference>
<protein>
    <recommendedName>
        <fullName evidence="3">ATP-dependent RecD2 DNA helicase</fullName>
        <ecNumber evidence="3">5.6.2.3</ecNumber>
    </recommendedName>
    <alternativeName>
        <fullName evidence="3">DNA 5'-3' helicase subunit RecD2</fullName>
    </alternativeName>
</protein>
<dbReference type="Pfam" id="PF14490">
    <property type="entry name" value="HHH_RecD2"/>
    <property type="match status" value="1"/>
</dbReference>
<dbReference type="InterPro" id="IPR050534">
    <property type="entry name" value="Coronavir_polyprotein_1ab"/>
</dbReference>
<dbReference type="Pfam" id="PF14520">
    <property type="entry name" value="HHH_5"/>
    <property type="match status" value="1"/>
</dbReference>
<dbReference type="InterPro" id="IPR029493">
    <property type="entry name" value="RecD2-like_HHH"/>
</dbReference>
<dbReference type="GO" id="GO:0006310">
    <property type="term" value="P:DNA recombination"/>
    <property type="evidence" value="ECO:0007669"/>
    <property type="project" value="InterPro"/>
</dbReference>
<proteinExistence type="inferred from homology"/>
<dbReference type="InterPro" id="IPR027417">
    <property type="entry name" value="P-loop_NTPase"/>
</dbReference>
<feature type="domain" description="ATP-dependent RecD2 DNA helicase SH3" evidence="6">
    <location>
        <begin position="570"/>
        <end position="631"/>
    </location>
</feature>
<dbReference type="PANTHER" id="PTHR43788">
    <property type="entry name" value="DNA2/NAM7 HELICASE FAMILY MEMBER"/>
    <property type="match status" value="1"/>
</dbReference>
<dbReference type="InterPro" id="IPR010994">
    <property type="entry name" value="RuvA_2-like"/>
</dbReference>
<sequence length="741" mass="80875">MNTAAAIMNEPEHECLSGEVTDIRWRDQESGRTILKVAVRGYREPVVMLGVTLAEVGEIVTAQGQWRTHPTHGRQFVADGILAERPSSARAIEKYLASGVIRGIGPSLAERIVAAFGDKTFEVLDKTPERLGEVKGIGKGRVAEIIRIWKQGELERKVLVRLAEYGIVGAIAMRVLRQYGGSAVDVVLNNPYRLAREVRGIGFKLADEIALRLGVPRDSRERIIAGIAHCIHVSTGMGNCGVPKEAFKQQAIELLGCGDPNAVIGEIEEQAARRTFIVGLTLNGESVVFDRRLLDAEYRIARALRERVQNAPPWAITPEQAREIAIESERACKVELAPEQRQAVEMALLRSVSILTGGPGTGKTSTLKVILEALRRVRAKVILGAPTGKAAKRMRETTGMDAATVARLIGMGRGDTSEPVEINCDTLIIDEASMVDVRMLDDVLDALDARASILFVGDVDQLPSVAAGRVLGDMIDSGAIPTTRLTKVFRQAEASAIIRNAHRVNQGLALEPQGDAPQDFYFIPAATPEATAAWVTKLVQEHIPERIGIPANSVQVLAPMRKGTNGTEALNAELQRILNPAPDAVIEKYGRRFCVGDRVLQTVNNYDLGVMNGESGIVVAIDTKAEMMIVDVDGTKVEYPFSELDQLDLAYAMTVHKSQGSQFDAVVIPLTMQHYMMLQRAILYTGITRAVRFCVVVGDPKAVRAAIENARTQPRITALQMLLERPDAIPGYKPRPKRKES</sequence>
<accession>A0A1M5B3M5</accession>
<comment type="similarity">
    <text evidence="3">Belongs to the RecD family. RecD2 subfamily.</text>
</comment>
<keyword evidence="9" id="KW-1185">Reference proteome</keyword>
<keyword evidence="3" id="KW-0347">Helicase</keyword>
<dbReference type="Proteomes" id="UP000242857">
    <property type="component" value="Unassembled WGS sequence"/>
</dbReference>
<dbReference type="InterPro" id="IPR027785">
    <property type="entry name" value="UvrD-like_helicase_C"/>
</dbReference>
<keyword evidence="3" id="KW-0413">Isomerase</keyword>
<evidence type="ECO:0000259" key="6">
    <source>
        <dbReference type="Pfam" id="PF18335"/>
    </source>
</evidence>